<dbReference type="AlphaFoldDB" id="A0A2G4EYG1"/>
<accession>A0A2G4EYG1</accession>
<dbReference type="EMBL" id="NXIB02000115">
    <property type="protein sequence ID" value="PHX54207.1"/>
    <property type="molecule type" value="Genomic_DNA"/>
</dbReference>
<organism evidence="1 2">
    <name type="scientific">Tychonema bourrellyi FEM_GT703</name>
    <dbReference type="NCBI Taxonomy" id="2040638"/>
    <lineage>
        <taxon>Bacteria</taxon>
        <taxon>Bacillati</taxon>
        <taxon>Cyanobacteriota</taxon>
        <taxon>Cyanophyceae</taxon>
        <taxon>Oscillatoriophycideae</taxon>
        <taxon>Oscillatoriales</taxon>
        <taxon>Microcoleaceae</taxon>
        <taxon>Tychonema</taxon>
    </lineage>
</organism>
<keyword evidence="2" id="KW-1185">Reference proteome</keyword>
<comment type="caution">
    <text evidence="1">The sequence shown here is derived from an EMBL/GenBank/DDBJ whole genome shotgun (WGS) entry which is preliminary data.</text>
</comment>
<name>A0A2G4EYG1_9CYAN</name>
<reference evidence="1" key="1">
    <citation type="submission" date="2017-10" db="EMBL/GenBank/DDBJ databases">
        <title>Draft genome sequence of the planktic cyanobacteria Tychonema bourrellyi isolated from alpine lentic freshwater.</title>
        <authorList>
            <person name="Tett A."/>
            <person name="Armanini F."/>
            <person name="Asnicar F."/>
            <person name="Boscaini A."/>
            <person name="Pasolli E."/>
            <person name="Zolfo M."/>
            <person name="Donati C."/>
            <person name="Salmaso N."/>
            <person name="Segata N."/>
        </authorList>
    </citation>
    <scope>NUCLEOTIDE SEQUENCE</scope>
    <source>
        <strain evidence="1">FEM_GT703</strain>
    </source>
</reference>
<evidence type="ECO:0000313" key="2">
    <source>
        <dbReference type="Proteomes" id="UP000226442"/>
    </source>
</evidence>
<protein>
    <submittedName>
        <fullName evidence="1">Uncharacterized protein</fullName>
    </submittedName>
</protein>
<gene>
    <name evidence="1" type="ORF">CP500_017390</name>
</gene>
<dbReference type="Proteomes" id="UP000226442">
    <property type="component" value="Unassembled WGS sequence"/>
</dbReference>
<evidence type="ECO:0000313" key="1">
    <source>
        <dbReference type="EMBL" id="PHX54207.1"/>
    </source>
</evidence>
<sequence>MTQPNLRLQTCNRQDACSTIDEFSCNRQDACFTIDEFSCGTGILPVPKQVIENGATSQYH</sequence>
<proteinExistence type="predicted"/>